<dbReference type="InterPro" id="IPR002575">
    <property type="entry name" value="Aminoglycoside_PTrfase"/>
</dbReference>
<dbReference type="Pfam" id="PF01636">
    <property type="entry name" value="APH"/>
    <property type="match status" value="1"/>
</dbReference>
<keyword evidence="3" id="KW-1185">Reference proteome</keyword>
<dbReference type="SUPFAM" id="SSF56112">
    <property type="entry name" value="Protein kinase-like (PK-like)"/>
    <property type="match status" value="1"/>
</dbReference>
<accession>A0A7W9PLQ0</accession>
<dbReference type="GO" id="GO:0016740">
    <property type="term" value="F:transferase activity"/>
    <property type="evidence" value="ECO:0007669"/>
    <property type="project" value="UniProtKB-KW"/>
</dbReference>
<evidence type="ECO:0000313" key="2">
    <source>
        <dbReference type="EMBL" id="MBB5918381.1"/>
    </source>
</evidence>
<proteinExistence type="predicted"/>
<comment type="caution">
    <text evidence="2">The sequence shown here is derived from an EMBL/GenBank/DDBJ whole genome shotgun (WGS) entry which is preliminary data.</text>
</comment>
<dbReference type="InterPro" id="IPR011009">
    <property type="entry name" value="Kinase-like_dom_sf"/>
</dbReference>
<dbReference type="AlphaFoldDB" id="A0A7W9PLQ0"/>
<reference evidence="2 3" key="1">
    <citation type="submission" date="2020-08" db="EMBL/GenBank/DDBJ databases">
        <title>Sequencing the genomes of 1000 actinobacteria strains.</title>
        <authorList>
            <person name="Klenk H.-P."/>
        </authorList>
    </citation>
    <scope>NUCLEOTIDE SEQUENCE [LARGE SCALE GENOMIC DNA]</scope>
    <source>
        <strain evidence="2 3">DSM 43582</strain>
    </source>
</reference>
<dbReference type="EMBL" id="JACHIT010000002">
    <property type="protein sequence ID" value="MBB5918381.1"/>
    <property type="molecule type" value="Genomic_DNA"/>
</dbReference>
<evidence type="ECO:0000313" key="3">
    <source>
        <dbReference type="Proteomes" id="UP000540412"/>
    </source>
</evidence>
<dbReference type="Gene3D" id="3.90.1200.10">
    <property type="match status" value="1"/>
</dbReference>
<gene>
    <name evidence="2" type="ORF">BJY24_007293</name>
</gene>
<organism evidence="2 3">
    <name type="scientific">Nocardia transvalensis</name>
    <dbReference type="NCBI Taxonomy" id="37333"/>
    <lineage>
        <taxon>Bacteria</taxon>
        <taxon>Bacillati</taxon>
        <taxon>Actinomycetota</taxon>
        <taxon>Actinomycetes</taxon>
        <taxon>Mycobacteriales</taxon>
        <taxon>Nocardiaceae</taxon>
        <taxon>Nocardia</taxon>
    </lineage>
</organism>
<protein>
    <submittedName>
        <fullName evidence="2">Aminoglycoside phosphotransferase</fullName>
    </submittedName>
</protein>
<sequence>MTELAPDRATELARVLHQACDLAGLSGAAEGAELLKYTNNAVYRLPRIATIARVGIGPIGRTRATRIVTVARWLAHHDAPTVRLADAEQPVLIGDDYAVTFWRELGRQPPENGWTAADLTRPLKELHRIPFTGASIPSWDPFSPAEQRIAAADGVDADDLHWLQTEWTKARTHYEQLNPTHAVVHGDAHTGNLLRTSTDRVVLADLDSTGIGPKAWDLVVTAVGAIRFGRPGFYTDLSNTYGWDITRTSEWPLLRRIRELILVTSALPDLRRRPQMAAEHQHRLHTLRHETRNILWHPYR</sequence>
<dbReference type="RefSeq" id="WP_083905885.1">
    <property type="nucleotide sequence ID" value="NZ_JACHIT010000002.1"/>
</dbReference>
<evidence type="ECO:0000259" key="1">
    <source>
        <dbReference type="Pfam" id="PF01636"/>
    </source>
</evidence>
<feature type="domain" description="Aminoglycoside phosphotransferase" evidence="1">
    <location>
        <begin position="63"/>
        <end position="251"/>
    </location>
</feature>
<dbReference type="Proteomes" id="UP000540412">
    <property type="component" value="Unassembled WGS sequence"/>
</dbReference>
<keyword evidence="2" id="KW-0808">Transferase</keyword>
<name>A0A7W9PLQ0_9NOCA</name>